<evidence type="ECO:0000313" key="2">
    <source>
        <dbReference type="Proteomes" id="UP001145742"/>
    </source>
</evidence>
<accession>A0ABQ9DE75</accession>
<evidence type="ECO:0000313" key="1">
    <source>
        <dbReference type="EMBL" id="KAJ7417209.1"/>
    </source>
</evidence>
<dbReference type="PANTHER" id="PTHR33332">
    <property type="entry name" value="REVERSE TRANSCRIPTASE DOMAIN-CONTAINING PROTEIN"/>
    <property type="match status" value="1"/>
</dbReference>
<dbReference type="EMBL" id="WHWB01033778">
    <property type="protein sequence ID" value="KAJ7417209.1"/>
    <property type="molecule type" value="Genomic_DNA"/>
</dbReference>
<sequence>MGCHQRDPNKLEKWIHGYLMRFIRPSIRCCTFVKATPSISTVWGMNRPKKDLGVMVGERLGMTWQCALAAQKAKHVLGCIKSSVASRLSEGILPPSSALVRPHLGYCVQFWSPQHRKDIDLLEQVQSRATKMIKGMEHLCYKERQRIGFCSAQKRDSLGVIEVWPSST</sequence>
<comment type="caution">
    <text evidence="1">The sequence shown here is derived from an EMBL/GenBank/DDBJ whole genome shotgun (WGS) entry which is preliminary data.</text>
</comment>
<keyword evidence="2" id="KW-1185">Reference proteome</keyword>
<organism evidence="1 2">
    <name type="scientific">Willisornis vidua</name>
    <name type="common">Xingu scale-backed antbird</name>
    <dbReference type="NCBI Taxonomy" id="1566151"/>
    <lineage>
        <taxon>Eukaryota</taxon>
        <taxon>Metazoa</taxon>
        <taxon>Chordata</taxon>
        <taxon>Craniata</taxon>
        <taxon>Vertebrata</taxon>
        <taxon>Euteleostomi</taxon>
        <taxon>Archelosauria</taxon>
        <taxon>Archosauria</taxon>
        <taxon>Dinosauria</taxon>
        <taxon>Saurischia</taxon>
        <taxon>Theropoda</taxon>
        <taxon>Coelurosauria</taxon>
        <taxon>Aves</taxon>
        <taxon>Neognathae</taxon>
        <taxon>Neoaves</taxon>
        <taxon>Telluraves</taxon>
        <taxon>Australaves</taxon>
        <taxon>Passeriformes</taxon>
        <taxon>Thamnophilidae</taxon>
        <taxon>Willisornis</taxon>
    </lineage>
</organism>
<name>A0ABQ9DE75_9PASS</name>
<dbReference type="Proteomes" id="UP001145742">
    <property type="component" value="Unassembled WGS sequence"/>
</dbReference>
<gene>
    <name evidence="1" type="ORF">WISP_66042</name>
</gene>
<protein>
    <submittedName>
        <fullName evidence="1">Uncharacterized protein</fullName>
    </submittedName>
</protein>
<proteinExistence type="predicted"/>
<reference evidence="1" key="1">
    <citation type="submission" date="2019-10" db="EMBL/GenBank/DDBJ databases">
        <authorList>
            <person name="Soares A.E.R."/>
            <person name="Aleixo A."/>
            <person name="Schneider P."/>
            <person name="Miyaki C.Y."/>
            <person name="Schneider M.P."/>
            <person name="Mello C."/>
            <person name="Vasconcelos A.T.R."/>
        </authorList>
    </citation>
    <scope>NUCLEOTIDE SEQUENCE</scope>
    <source>
        <tissue evidence="1">Muscle</tissue>
    </source>
</reference>